<keyword evidence="1" id="KW-0175">Coiled coil</keyword>
<dbReference type="AlphaFoldDB" id="A0A7N0U373"/>
<dbReference type="PANTHER" id="PTHR31509">
    <property type="entry name" value="BPS1-LIKE PROTEIN"/>
    <property type="match status" value="1"/>
</dbReference>
<evidence type="ECO:0008006" key="4">
    <source>
        <dbReference type="Google" id="ProtNLM"/>
    </source>
</evidence>
<dbReference type="Pfam" id="PF03087">
    <property type="entry name" value="BPS1"/>
    <property type="match status" value="1"/>
</dbReference>
<organism evidence="2 3">
    <name type="scientific">Kalanchoe fedtschenkoi</name>
    <name type="common">Lavender scallops</name>
    <name type="synonym">South American air plant</name>
    <dbReference type="NCBI Taxonomy" id="63787"/>
    <lineage>
        <taxon>Eukaryota</taxon>
        <taxon>Viridiplantae</taxon>
        <taxon>Streptophyta</taxon>
        <taxon>Embryophyta</taxon>
        <taxon>Tracheophyta</taxon>
        <taxon>Spermatophyta</taxon>
        <taxon>Magnoliopsida</taxon>
        <taxon>eudicotyledons</taxon>
        <taxon>Gunneridae</taxon>
        <taxon>Pentapetalae</taxon>
        <taxon>Saxifragales</taxon>
        <taxon>Crassulaceae</taxon>
        <taxon>Kalanchoe</taxon>
    </lineage>
</organism>
<protein>
    <recommendedName>
        <fullName evidence="4">BPS1-like protein</fullName>
    </recommendedName>
</protein>
<evidence type="ECO:0000313" key="3">
    <source>
        <dbReference type="Proteomes" id="UP000594263"/>
    </source>
</evidence>
<feature type="coiled-coil region" evidence="1">
    <location>
        <begin position="285"/>
        <end position="312"/>
    </location>
</feature>
<dbReference type="Proteomes" id="UP000594263">
    <property type="component" value="Unplaced"/>
</dbReference>
<keyword evidence="3" id="KW-1185">Reference proteome</keyword>
<proteinExistence type="predicted"/>
<dbReference type="GO" id="GO:0048367">
    <property type="term" value="P:shoot system development"/>
    <property type="evidence" value="ECO:0007669"/>
    <property type="project" value="InterPro"/>
</dbReference>
<reference evidence="2" key="1">
    <citation type="submission" date="2021-01" db="UniProtKB">
        <authorList>
            <consortium name="EnsemblPlants"/>
        </authorList>
    </citation>
    <scope>IDENTIFICATION</scope>
</reference>
<dbReference type="InterPro" id="IPR004320">
    <property type="entry name" value="BPS1_pln"/>
</dbReference>
<dbReference type="EnsemblPlants" id="Kaladp0052s0022.1.v1.1">
    <property type="protein sequence ID" value="Kaladp0052s0022.1.v1.1.CDS.1"/>
    <property type="gene ID" value="Kaladp0052s0022.v1.1"/>
</dbReference>
<name>A0A7N0U373_KALFE</name>
<evidence type="ECO:0000256" key="1">
    <source>
        <dbReference type="SAM" id="Coils"/>
    </source>
</evidence>
<dbReference type="Gramene" id="Kaladp0052s0022.1.v1.1">
    <property type="protein sequence ID" value="Kaladp0052s0022.1.v1.1.CDS.1"/>
    <property type="gene ID" value="Kaladp0052s0022.v1.1"/>
</dbReference>
<sequence>MSRPQEPHRASFPFGNPFRMMKHKGSCPSPDLLSLLNAFEERLAQRLRRLRPQNKDDILSLSWMQLAMELLCETHNDIKSLITDLVLPVCDWDDKWIDIYLNNSVKLLDICIAFNSEISRLNQGHLMLKCALHNLNSESSTQFMQARSSIDGWKKYLSIKNPKLDNCCTILRSLVDSLNLPKVKNSAKGKVLMRAMYGVKAETVFICGVFTAAFTGSSQKLIDLSIPETYMWADAFTQMQSFINGEIRNIYSAGRQSAMKDLEAVDTVVRKLYPMIEESSSCINAQELKNMVSNLEKKAEDLSKGLDLLTTKLDSFFQTVLTGRDALLCNLRETSPVFGSRDGENSTAVHQIAR</sequence>
<dbReference type="OMA" id="GWRQHIG"/>
<accession>A0A7N0U373</accession>
<dbReference type="GO" id="GO:0048364">
    <property type="term" value="P:root development"/>
    <property type="evidence" value="ECO:0007669"/>
    <property type="project" value="InterPro"/>
</dbReference>
<evidence type="ECO:0000313" key="2">
    <source>
        <dbReference type="EnsemblPlants" id="Kaladp0052s0022.1.v1.1.CDS.1"/>
    </source>
</evidence>